<organism evidence="4">
    <name type="scientific">Cyprideis torosa</name>
    <dbReference type="NCBI Taxonomy" id="163714"/>
    <lineage>
        <taxon>Eukaryota</taxon>
        <taxon>Metazoa</taxon>
        <taxon>Ecdysozoa</taxon>
        <taxon>Arthropoda</taxon>
        <taxon>Crustacea</taxon>
        <taxon>Oligostraca</taxon>
        <taxon>Ostracoda</taxon>
        <taxon>Podocopa</taxon>
        <taxon>Podocopida</taxon>
        <taxon>Cytherocopina</taxon>
        <taxon>Cytheroidea</taxon>
        <taxon>Cytherideidae</taxon>
        <taxon>Cyprideis</taxon>
    </lineage>
</organism>
<evidence type="ECO:0000256" key="3">
    <source>
        <dbReference type="ARBA" id="ARBA00022833"/>
    </source>
</evidence>
<dbReference type="InterPro" id="IPR008584">
    <property type="entry name" value="CXXC_Zn-binding_euk"/>
</dbReference>
<dbReference type="Pfam" id="PF05907">
    <property type="entry name" value="CXXC_Zn-b_euk"/>
    <property type="match status" value="1"/>
</dbReference>
<evidence type="ECO:0000313" key="4">
    <source>
        <dbReference type="EMBL" id="CAD7228683.1"/>
    </source>
</evidence>
<evidence type="ECO:0000256" key="2">
    <source>
        <dbReference type="ARBA" id="ARBA00022723"/>
    </source>
</evidence>
<gene>
    <name evidence="4" type="ORF">CTOB1V02_LOCUS6561</name>
</gene>
<accession>A0A7R8ZL46</accession>
<reference evidence="4" key="1">
    <citation type="submission" date="2020-11" db="EMBL/GenBank/DDBJ databases">
        <authorList>
            <person name="Tran Van P."/>
        </authorList>
    </citation>
    <scope>NUCLEOTIDE SEQUENCE</scope>
</reference>
<dbReference type="AlphaFoldDB" id="A0A7R8ZL46"/>
<dbReference type="PANTHER" id="PTHR12857">
    <property type="entry name" value="CXXC MOTIF CONTAINING ZINC BINDING PROTEIN"/>
    <property type="match status" value="1"/>
</dbReference>
<keyword evidence="2" id="KW-0479">Metal-binding</keyword>
<dbReference type="EMBL" id="OB661652">
    <property type="protein sequence ID" value="CAD7228683.1"/>
    <property type="molecule type" value="Genomic_DNA"/>
</dbReference>
<dbReference type="SUPFAM" id="SSF141678">
    <property type="entry name" value="MAL13P1.257-like"/>
    <property type="match status" value="1"/>
</dbReference>
<protein>
    <submittedName>
        <fullName evidence="4">Uncharacterized protein</fullName>
    </submittedName>
</protein>
<sequence>MVKVALQLKARFENLTNLRPVGEDFRWYLKLRCANCGEIPDHWQYVTLTESHPLKGGRGHASLVTKCKLCARENSIDIIPDSLGKVTSDSTEFQTVVIFDCRGMEPTDFDARVGWAAEGEESGTPFTDIDLNEKEWVDYDTKVNASVGIYELEHRFVHAK</sequence>
<comment type="similarity">
    <text evidence="1">Belongs to the UPF0587 family.</text>
</comment>
<proteinExistence type="inferred from homology"/>
<evidence type="ECO:0000256" key="1">
    <source>
        <dbReference type="ARBA" id="ARBA00007818"/>
    </source>
</evidence>
<dbReference type="OrthoDB" id="10248838at2759"/>
<dbReference type="GO" id="GO:0008270">
    <property type="term" value="F:zinc ion binding"/>
    <property type="evidence" value="ECO:0007669"/>
    <property type="project" value="TreeGrafter"/>
</dbReference>
<dbReference type="PANTHER" id="PTHR12857:SF0">
    <property type="entry name" value="CXXC MOTIF CONTAINING ZINC BINDING PROTEIN"/>
    <property type="match status" value="1"/>
</dbReference>
<name>A0A7R8ZL46_9CRUS</name>
<keyword evidence="3" id="KW-0862">Zinc</keyword>